<comment type="caution">
    <text evidence="3">The sequence shown here is derived from an EMBL/GenBank/DDBJ whole genome shotgun (WGS) entry which is preliminary data.</text>
</comment>
<evidence type="ECO:0000256" key="1">
    <source>
        <dbReference type="ARBA" id="ARBA00008984"/>
    </source>
</evidence>
<comment type="similarity">
    <text evidence="1">Belongs to the sulfur carrier protein TusA family.</text>
</comment>
<protein>
    <submittedName>
        <fullName evidence="3">Sulfurtransferase TusA</fullName>
    </submittedName>
</protein>
<dbReference type="PANTHER" id="PTHR33279">
    <property type="entry name" value="SULFUR CARRIER PROTEIN YEDF-RELATED"/>
    <property type="match status" value="1"/>
</dbReference>
<organism evidence="3 4">
    <name type="scientific">SAR86 cluster bacterium</name>
    <dbReference type="NCBI Taxonomy" id="2030880"/>
    <lineage>
        <taxon>Bacteria</taxon>
        <taxon>Pseudomonadati</taxon>
        <taxon>Pseudomonadota</taxon>
        <taxon>Gammaproteobacteria</taxon>
        <taxon>SAR86 cluster</taxon>
    </lineage>
</organism>
<dbReference type="GO" id="GO:0016740">
    <property type="term" value="F:transferase activity"/>
    <property type="evidence" value="ECO:0007669"/>
    <property type="project" value="UniProtKB-KW"/>
</dbReference>
<dbReference type="Proteomes" id="UP000218172">
    <property type="component" value="Unassembled WGS sequence"/>
</dbReference>
<dbReference type="AlphaFoldDB" id="A0A2A4MHF7"/>
<accession>A0A2A4MHF7</accession>
<sequence length="87" mass="9938">MSKDQNELKGELAPVELDATGLFCPEPVMLLHNKIRDMEVGAVLNLIATDPSTTRDVPKFCLYLGHELVKSSQQQDKYYYQIRKQQV</sequence>
<name>A0A2A4MHF7_9GAMM</name>
<dbReference type="EMBL" id="NVQR01000115">
    <property type="protein sequence ID" value="PCH59555.1"/>
    <property type="molecule type" value="Genomic_DNA"/>
</dbReference>
<reference evidence="4" key="1">
    <citation type="submission" date="2017-08" db="EMBL/GenBank/DDBJ databases">
        <title>A dynamic microbial community with high functional redundancy inhabits the cold, oxic subseafloor aquifer.</title>
        <authorList>
            <person name="Tully B.J."/>
            <person name="Wheat C.G."/>
            <person name="Glazer B.T."/>
            <person name="Huber J.A."/>
        </authorList>
    </citation>
    <scope>NUCLEOTIDE SEQUENCE [LARGE SCALE GENOMIC DNA]</scope>
</reference>
<keyword evidence="3" id="KW-0808">Transferase</keyword>
<dbReference type="InterPro" id="IPR001455">
    <property type="entry name" value="TusA-like"/>
</dbReference>
<dbReference type="Gene3D" id="3.30.110.40">
    <property type="entry name" value="TusA-like domain"/>
    <property type="match status" value="1"/>
</dbReference>
<dbReference type="SUPFAM" id="SSF64307">
    <property type="entry name" value="SirA-like"/>
    <property type="match status" value="1"/>
</dbReference>
<feature type="domain" description="UPF0033" evidence="2">
    <location>
        <begin position="17"/>
        <end position="41"/>
    </location>
</feature>
<dbReference type="PROSITE" id="PS01148">
    <property type="entry name" value="UPF0033"/>
    <property type="match status" value="1"/>
</dbReference>
<evidence type="ECO:0000313" key="3">
    <source>
        <dbReference type="EMBL" id="PCH59555.1"/>
    </source>
</evidence>
<dbReference type="NCBIfam" id="NF001423">
    <property type="entry name" value="PRK00299.1"/>
    <property type="match status" value="1"/>
</dbReference>
<gene>
    <name evidence="3" type="ORF">COC19_06935</name>
</gene>
<evidence type="ECO:0000313" key="4">
    <source>
        <dbReference type="Proteomes" id="UP000218172"/>
    </source>
</evidence>
<proteinExistence type="inferred from homology"/>
<evidence type="ECO:0000259" key="2">
    <source>
        <dbReference type="PROSITE" id="PS01148"/>
    </source>
</evidence>
<dbReference type="Pfam" id="PF01206">
    <property type="entry name" value="TusA"/>
    <property type="match status" value="1"/>
</dbReference>
<dbReference type="PANTHER" id="PTHR33279:SF2">
    <property type="entry name" value="SULFUR CARRIER PROTEIN TUSA"/>
    <property type="match status" value="1"/>
</dbReference>
<dbReference type="InterPro" id="IPR036868">
    <property type="entry name" value="TusA-like_sf"/>
</dbReference>